<feature type="compositionally biased region" description="Polar residues" evidence="1">
    <location>
        <begin position="30"/>
        <end position="56"/>
    </location>
</feature>
<feature type="region of interest" description="Disordered" evidence="1">
    <location>
        <begin position="1"/>
        <end position="104"/>
    </location>
</feature>
<dbReference type="EMBL" id="JACJTU010000054">
    <property type="protein sequence ID" value="MBD2738592.1"/>
    <property type="molecule type" value="Genomic_DNA"/>
</dbReference>
<reference evidence="2 3" key="1">
    <citation type="journal article" date="2020" name="ISME J.">
        <title>Comparative genomics reveals insights into cyanobacterial evolution and habitat adaptation.</title>
        <authorList>
            <person name="Chen M.Y."/>
            <person name="Teng W.K."/>
            <person name="Zhao L."/>
            <person name="Hu C.X."/>
            <person name="Zhou Y.K."/>
            <person name="Han B.P."/>
            <person name="Song L.R."/>
            <person name="Shu W.S."/>
        </authorList>
    </citation>
    <scope>NUCLEOTIDE SEQUENCE [LARGE SCALE GENOMIC DNA]</scope>
    <source>
        <strain evidence="2 3">FACHB-159</strain>
    </source>
</reference>
<keyword evidence="3" id="KW-1185">Reference proteome</keyword>
<organism evidence="2 3">
    <name type="scientific">Nostoc paludosum FACHB-159</name>
    <dbReference type="NCBI Taxonomy" id="2692908"/>
    <lineage>
        <taxon>Bacteria</taxon>
        <taxon>Bacillati</taxon>
        <taxon>Cyanobacteriota</taxon>
        <taxon>Cyanophyceae</taxon>
        <taxon>Nostocales</taxon>
        <taxon>Nostocaceae</taxon>
        <taxon>Nostoc</taxon>
    </lineage>
</organism>
<evidence type="ECO:0000313" key="3">
    <source>
        <dbReference type="Proteomes" id="UP000637383"/>
    </source>
</evidence>
<gene>
    <name evidence="2" type="ORF">H6H03_32740</name>
</gene>
<accession>A0ABR8KKF5</accession>
<name>A0ABR8KKF5_9NOSO</name>
<proteinExistence type="predicted"/>
<evidence type="ECO:0000313" key="2">
    <source>
        <dbReference type="EMBL" id="MBD2738592.1"/>
    </source>
</evidence>
<dbReference type="Proteomes" id="UP000637383">
    <property type="component" value="Unassembled WGS sequence"/>
</dbReference>
<evidence type="ECO:0000256" key="1">
    <source>
        <dbReference type="SAM" id="MobiDB-lite"/>
    </source>
</evidence>
<comment type="caution">
    <text evidence="2">The sequence shown here is derived from an EMBL/GenBank/DDBJ whole genome shotgun (WGS) entry which is preliminary data.</text>
</comment>
<feature type="compositionally biased region" description="Polar residues" evidence="1">
    <location>
        <begin position="64"/>
        <end position="83"/>
    </location>
</feature>
<dbReference type="RefSeq" id="WP_190959123.1">
    <property type="nucleotide sequence ID" value="NZ_JACJTU010000054.1"/>
</dbReference>
<protein>
    <submittedName>
        <fullName evidence="2">Uncharacterized protein</fullName>
    </submittedName>
</protein>
<sequence>MPKRKSPKTNSSASKEEATPNKPAILRVVKQNNTATDDNNSAQSDSVSTALPTENQPVEAELEVNNNYGQSIEVSEPNSSSVLASEAVPQTREAENEQLDLPQTQQTAAVNLSESTAFAEGKSDEYGQSEIDLDQAQSRKKPSYKKLETATNSEGQTFSIKEKIEVSTCNFGVQRVFIISLYEAPDGSIWAYYHPDDKTTRQLWKRGCCRIEYLRKLSTGVM</sequence>